<proteinExistence type="predicted"/>
<dbReference type="InterPro" id="IPR019887">
    <property type="entry name" value="Tscrpt_reg_AsnC/Lrp_C"/>
</dbReference>
<dbReference type="PANTHER" id="PTHR30154">
    <property type="entry name" value="LEUCINE-RESPONSIVE REGULATORY PROTEIN"/>
    <property type="match status" value="1"/>
</dbReference>
<reference evidence="5 6" key="1">
    <citation type="submission" date="2019-11" db="EMBL/GenBank/DDBJ databases">
        <title>Nocardia sp. nov. CT2-14 isolated from soil.</title>
        <authorList>
            <person name="Kanchanasin P."/>
            <person name="Tanasupawat S."/>
            <person name="Yuki M."/>
            <person name="Kudo T."/>
        </authorList>
    </citation>
    <scope>NUCLEOTIDE SEQUENCE [LARGE SCALE GENOMIC DNA]</scope>
    <source>
        <strain evidence="5 6">CT2-14</strain>
    </source>
</reference>
<comment type="caution">
    <text evidence="5">The sequence shown here is derived from an EMBL/GenBank/DDBJ whole genome shotgun (WGS) entry which is preliminary data.</text>
</comment>
<dbReference type="Pfam" id="PF01037">
    <property type="entry name" value="AsnC_trans_reg"/>
    <property type="match status" value="1"/>
</dbReference>
<keyword evidence="6" id="KW-1185">Reference proteome</keyword>
<dbReference type="SUPFAM" id="SSF54909">
    <property type="entry name" value="Dimeric alpha+beta barrel"/>
    <property type="match status" value="1"/>
</dbReference>
<organism evidence="5 6">
    <name type="scientific">Nocardia aurantiaca</name>
    <dbReference type="NCBI Taxonomy" id="2675850"/>
    <lineage>
        <taxon>Bacteria</taxon>
        <taxon>Bacillati</taxon>
        <taxon>Actinomycetota</taxon>
        <taxon>Actinomycetes</taxon>
        <taxon>Mycobacteriales</taxon>
        <taxon>Nocardiaceae</taxon>
        <taxon>Nocardia</taxon>
    </lineage>
</organism>
<dbReference type="Gene3D" id="3.30.70.920">
    <property type="match status" value="1"/>
</dbReference>
<dbReference type="Pfam" id="PF13404">
    <property type="entry name" value="HTH_AsnC-type"/>
    <property type="match status" value="1"/>
</dbReference>
<dbReference type="InterPro" id="IPR036388">
    <property type="entry name" value="WH-like_DNA-bd_sf"/>
</dbReference>
<dbReference type="GO" id="GO:0043200">
    <property type="term" value="P:response to amino acid"/>
    <property type="evidence" value="ECO:0007669"/>
    <property type="project" value="TreeGrafter"/>
</dbReference>
<evidence type="ECO:0000313" key="6">
    <source>
        <dbReference type="Proteomes" id="UP000432464"/>
    </source>
</evidence>
<dbReference type="GO" id="GO:0005829">
    <property type="term" value="C:cytosol"/>
    <property type="evidence" value="ECO:0007669"/>
    <property type="project" value="TreeGrafter"/>
</dbReference>
<keyword evidence="2" id="KW-0238">DNA-binding</keyword>
<keyword evidence="3" id="KW-0804">Transcription</keyword>
<dbReference type="InterPro" id="IPR036390">
    <property type="entry name" value="WH_DNA-bd_sf"/>
</dbReference>
<dbReference type="PRINTS" id="PR00033">
    <property type="entry name" value="HTHASNC"/>
</dbReference>
<sequence>MIVTVNSIASDQDAEVSRLIAALQVNGRATAEELAAALRLSSTRVRRLLSALSAGGGLRVVAAPPSTAGAEVTVLRIRVLRGKLEPLTAALARQPQVHFIDVSRAGDEICAVVVAEPDHRDRFVLEQLPATSAVTAATAQTVLHGFADAWDWRLHALTETEATALRVAVQPADGYRLDDTDHRLLDSLRHDARTPAARLAHMIGIPESTARRRIHRLIAHGLLRTRVIVDPHLLGLHVDANLYLRVAPADLHTTGEALARHPAVHGAAATTGPTNLQIALWLRDLGELYRFLTVELARYPVTDVETVLIGRAVKRGDYPALRAPTPDTNYGSVAAE</sequence>
<gene>
    <name evidence="5" type="ORF">GLP40_25170</name>
</gene>
<dbReference type="AlphaFoldDB" id="A0A6I3L182"/>
<dbReference type="EMBL" id="WMBB01000012">
    <property type="protein sequence ID" value="MTE16052.1"/>
    <property type="molecule type" value="Genomic_DNA"/>
</dbReference>
<evidence type="ECO:0000313" key="5">
    <source>
        <dbReference type="EMBL" id="MTE16052.1"/>
    </source>
</evidence>
<feature type="domain" description="HTH asnC-type" evidence="4">
    <location>
        <begin position="177"/>
        <end position="237"/>
    </location>
</feature>
<dbReference type="SMART" id="SM00344">
    <property type="entry name" value="HTH_ASNC"/>
    <property type="match status" value="1"/>
</dbReference>
<dbReference type="InterPro" id="IPR011008">
    <property type="entry name" value="Dimeric_a/b-barrel"/>
</dbReference>
<evidence type="ECO:0000259" key="4">
    <source>
        <dbReference type="PROSITE" id="PS50956"/>
    </source>
</evidence>
<dbReference type="PROSITE" id="PS50956">
    <property type="entry name" value="HTH_ASNC_2"/>
    <property type="match status" value="1"/>
</dbReference>
<keyword evidence="1" id="KW-0805">Transcription regulation</keyword>
<evidence type="ECO:0000256" key="1">
    <source>
        <dbReference type="ARBA" id="ARBA00023015"/>
    </source>
</evidence>
<protein>
    <submittedName>
        <fullName evidence="5">AsnC family transcriptional regulator</fullName>
    </submittedName>
</protein>
<dbReference type="GO" id="GO:0043565">
    <property type="term" value="F:sequence-specific DNA binding"/>
    <property type="evidence" value="ECO:0007669"/>
    <property type="project" value="InterPro"/>
</dbReference>
<accession>A0A6I3L182</accession>
<dbReference type="Proteomes" id="UP000432464">
    <property type="component" value="Unassembled WGS sequence"/>
</dbReference>
<dbReference type="PANTHER" id="PTHR30154:SF34">
    <property type="entry name" value="TRANSCRIPTIONAL REGULATOR AZLB"/>
    <property type="match status" value="1"/>
</dbReference>
<dbReference type="SUPFAM" id="SSF46785">
    <property type="entry name" value="Winged helix' DNA-binding domain"/>
    <property type="match status" value="2"/>
</dbReference>
<name>A0A6I3L182_9NOCA</name>
<dbReference type="InterPro" id="IPR019888">
    <property type="entry name" value="Tscrpt_reg_AsnC-like"/>
</dbReference>
<dbReference type="Gene3D" id="1.10.10.10">
    <property type="entry name" value="Winged helix-like DNA-binding domain superfamily/Winged helix DNA-binding domain"/>
    <property type="match status" value="2"/>
</dbReference>
<dbReference type="InterPro" id="IPR000485">
    <property type="entry name" value="AsnC-type_HTH_dom"/>
</dbReference>
<evidence type="ECO:0000256" key="3">
    <source>
        <dbReference type="ARBA" id="ARBA00023163"/>
    </source>
</evidence>
<evidence type="ECO:0000256" key="2">
    <source>
        <dbReference type="ARBA" id="ARBA00023125"/>
    </source>
</evidence>